<sequence length="275" mass="27319">MRNRWGALFLLVGALWTGTAQPSVAAVPPPVRLDPACAADLAARLGPVGVLGCDPAGRGLAVLVLGDLAAAASVAVLVLGSDTDLARLHDPDRPHRRPLGWARALADAGGPGLAVVLWVGYVTPDGLGVDAATGRLARAGATALVRFVAGLRGDAHVTVVGHSYGAVVTALAARDLAADDVVLLGSPGARARSVADLGTGARVWAGRADGDWVGRVPHVRVGDLGHGADPADPGFGARPLPVDDVPGHDGYLLPGSASLAAVAAIATGRAGEGAA</sequence>
<dbReference type="GO" id="GO:0016787">
    <property type="term" value="F:hydrolase activity"/>
    <property type="evidence" value="ECO:0007669"/>
    <property type="project" value="UniProtKB-KW"/>
</dbReference>
<name>A0A1I5GSI5_9ACTN</name>
<dbReference type="SUPFAM" id="SSF53474">
    <property type="entry name" value="alpha/beta-Hydrolases"/>
    <property type="match status" value="1"/>
</dbReference>
<dbReference type="RefSeq" id="WP_075014426.1">
    <property type="nucleotide sequence ID" value="NZ_FOWE01000007.1"/>
</dbReference>
<dbReference type="AlphaFoldDB" id="A0A1I5GSI5"/>
<accession>A0A1I5GSI5</accession>
<evidence type="ECO:0000313" key="4">
    <source>
        <dbReference type="Proteomes" id="UP000183642"/>
    </source>
</evidence>
<evidence type="ECO:0000259" key="2">
    <source>
        <dbReference type="Pfam" id="PF06259"/>
    </source>
</evidence>
<feature type="signal peptide" evidence="1">
    <location>
        <begin position="1"/>
        <end position="25"/>
    </location>
</feature>
<dbReference type="Gene3D" id="3.40.50.1820">
    <property type="entry name" value="alpha/beta hydrolase"/>
    <property type="match status" value="1"/>
</dbReference>
<keyword evidence="1" id="KW-0732">Signal</keyword>
<feature type="domain" description="DUF1023" evidence="2">
    <location>
        <begin position="54"/>
        <end position="220"/>
    </location>
</feature>
<keyword evidence="3" id="KW-0378">Hydrolase</keyword>
<evidence type="ECO:0000256" key="1">
    <source>
        <dbReference type="SAM" id="SignalP"/>
    </source>
</evidence>
<proteinExistence type="predicted"/>
<protein>
    <submittedName>
        <fullName evidence="3">Alpha/beta hydrolase</fullName>
    </submittedName>
</protein>
<evidence type="ECO:0000313" key="3">
    <source>
        <dbReference type="EMBL" id="SFO39014.1"/>
    </source>
</evidence>
<feature type="chain" id="PRO_5010307900" evidence="1">
    <location>
        <begin position="26"/>
        <end position="275"/>
    </location>
</feature>
<organism evidence="3 4">
    <name type="scientific">Geodermatophilus obscurus</name>
    <dbReference type="NCBI Taxonomy" id="1861"/>
    <lineage>
        <taxon>Bacteria</taxon>
        <taxon>Bacillati</taxon>
        <taxon>Actinomycetota</taxon>
        <taxon>Actinomycetes</taxon>
        <taxon>Geodermatophilales</taxon>
        <taxon>Geodermatophilaceae</taxon>
        <taxon>Geodermatophilus</taxon>
    </lineage>
</organism>
<dbReference type="EMBL" id="FOWE01000007">
    <property type="protein sequence ID" value="SFO39014.1"/>
    <property type="molecule type" value="Genomic_DNA"/>
</dbReference>
<keyword evidence="4" id="KW-1185">Reference proteome</keyword>
<dbReference type="OrthoDB" id="5170249at2"/>
<dbReference type="Pfam" id="PF06259">
    <property type="entry name" value="Abhydrolase_8"/>
    <property type="match status" value="1"/>
</dbReference>
<reference evidence="4" key="1">
    <citation type="submission" date="2016-10" db="EMBL/GenBank/DDBJ databases">
        <authorList>
            <person name="Varghese N."/>
            <person name="Submissions S."/>
        </authorList>
    </citation>
    <scope>NUCLEOTIDE SEQUENCE [LARGE SCALE GENOMIC DNA]</scope>
    <source>
        <strain evidence="4">DSM 43161</strain>
    </source>
</reference>
<gene>
    <name evidence="3" type="ORF">SAMN05660359_03102</name>
</gene>
<dbReference type="Proteomes" id="UP000183642">
    <property type="component" value="Unassembled WGS sequence"/>
</dbReference>
<dbReference type="InterPro" id="IPR010427">
    <property type="entry name" value="DUF1023"/>
</dbReference>
<dbReference type="InterPro" id="IPR029058">
    <property type="entry name" value="AB_hydrolase_fold"/>
</dbReference>